<keyword evidence="8" id="KW-0406">Ion transport</keyword>
<evidence type="ECO:0000256" key="3">
    <source>
        <dbReference type="ARBA" id="ARBA00022452"/>
    </source>
</evidence>
<dbReference type="Pfam" id="PF07715">
    <property type="entry name" value="Plug"/>
    <property type="match status" value="1"/>
</dbReference>
<keyword evidence="10 12" id="KW-0472">Membrane</keyword>
<sequence length="796" mass="86475">MTVKTREIYRAGLLACALASFTASPLWAQSAGSAAPAPEEALDDEPNVLVVTGARNKSAILPTETSALGLDMSQLETPRATSTVSLAMIDQYSLTTVRDLIAVTPGVFTASFYGVDGTVNIRGEYADNFFRGFKRVENQGTYVTPIESFLGLDIVRGIASPAYGTGRAGGYMNTTPRVDRSDRFRRGQAAAGEVVASVGTYDYYRASAEYGTPIKLGAYDAGIDVYVEKAQFSQYFHGIEPRHTLGQIGFSTDLPGGFTLNAGLQYYDASGMQGTVGINRMTQDLIDNRNYVSGSFLAQIAQPGAAYINPADIVAIGGVTKYFGAANAYSTIDPATMQTVKLGRRTIITSPYDFGDSETTTAYVDLIHDLGPGTIKLQGFLDDLNADSYNGYGFAKQLRDRAEELRLSYQAKFDPAPWLSANIVTGLGYRRYEADEGYVFARGYLVLDRQDISVGATADSIFNPVYVNGQPFDQYYHSTVDGYGAFLNADLKLFGGLKLTGGIRYDDYDVESINTGLLDYSVALNRLYEASEDATSWSASISYVTPWGIVPYFTKGRSYALETLQGGAVTPGNVANNTFLSPTKLTEGGVKGSFFDDRLFVSASVYRQQRRQSELLTGNFVGATTRGVEAELRWAVNRHFGLSAVATRQKTRIAGSSFLVVTPDDVGLDPLRGWGFVYQAASASYAGLATGYVDRTQPRYVFGLFGNYEAGNGFGVTLGGNYVDTTSGHLPGAIRYPDYVLMRGSLHYDVGRYRFAINVNNILDKRYYIPQRSTDTESVAMPGEGRTAILKVTARF</sequence>
<keyword evidence="2 12" id="KW-0813">Transport</keyword>
<feature type="chain" id="PRO_5004785150" description="TonB-denpendent receptor" evidence="14">
    <location>
        <begin position="29"/>
        <end position="796"/>
    </location>
</feature>
<evidence type="ECO:0000256" key="10">
    <source>
        <dbReference type="ARBA" id="ARBA00023136"/>
    </source>
</evidence>
<evidence type="ECO:0000256" key="14">
    <source>
        <dbReference type="SAM" id="SignalP"/>
    </source>
</evidence>
<dbReference type="STRING" id="1123269.NX02_16085"/>
<evidence type="ECO:0000256" key="8">
    <source>
        <dbReference type="ARBA" id="ARBA00023065"/>
    </source>
</evidence>
<evidence type="ECO:0000256" key="7">
    <source>
        <dbReference type="ARBA" id="ARBA00023004"/>
    </source>
</evidence>
<dbReference type="KEGG" id="ssan:NX02_16085"/>
<dbReference type="InterPro" id="IPR012910">
    <property type="entry name" value="Plug_dom"/>
</dbReference>
<keyword evidence="5 12" id="KW-0812">Transmembrane</keyword>
<reference evidence="17 18" key="1">
    <citation type="submission" date="2013-07" db="EMBL/GenBank/DDBJ databases">
        <title>Completed genome of Sphingomonas sanxanigenens NX02.</title>
        <authorList>
            <person name="Ma T."/>
            <person name="Huang H."/>
            <person name="Wu M."/>
            <person name="Li X."/>
            <person name="Li G."/>
        </authorList>
    </citation>
    <scope>NUCLEOTIDE SEQUENCE [LARGE SCALE GENOMIC DNA]</scope>
    <source>
        <strain evidence="17 18">NX02</strain>
    </source>
</reference>
<dbReference type="InterPro" id="IPR037066">
    <property type="entry name" value="Plug_dom_sf"/>
</dbReference>
<gene>
    <name evidence="17" type="ORF">NX02_16085</name>
</gene>
<dbReference type="Proteomes" id="UP000018851">
    <property type="component" value="Chromosome"/>
</dbReference>
<dbReference type="PROSITE" id="PS52016">
    <property type="entry name" value="TONB_DEPENDENT_REC_3"/>
    <property type="match status" value="1"/>
</dbReference>
<keyword evidence="18" id="KW-1185">Reference proteome</keyword>
<dbReference type="EMBL" id="CP006644">
    <property type="protein sequence ID" value="AHE54897.1"/>
    <property type="molecule type" value="Genomic_DNA"/>
</dbReference>
<dbReference type="PANTHER" id="PTHR32552:SF68">
    <property type="entry name" value="FERRICHROME OUTER MEMBRANE TRANSPORTER_PHAGE RECEPTOR"/>
    <property type="match status" value="1"/>
</dbReference>
<evidence type="ECO:0000256" key="12">
    <source>
        <dbReference type="PROSITE-ProRule" id="PRU01360"/>
    </source>
</evidence>
<dbReference type="GO" id="GO:0015344">
    <property type="term" value="F:siderophore uptake transmembrane transporter activity"/>
    <property type="evidence" value="ECO:0007669"/>
    <property type="project" value="TreeGrafter"/>
</dbReference>
<evidence type="ECO:0000256" key="2">
    <source>
        <dbReference type="ARBA" id="ARBA00022448"/>
    </source>
</evidence>
<dbReference type="PATRIC" id="fig|1123269.5.peg.3147"/>
<dbReference type="HOGENOM" id="CLU_350136_0_0_5"/>
<evidence type="ECO:0000256" key="1">
    <source>
        <dbReference type="ARBA" id="ARBA00004571"/>
    </source>
</evidence>
<keyword evidence="4" id="KW-0410">Iron transport</keyword>
<evidence type="ECO:0000256" key="6">
    <source>
        <dbReference type="ARBA" id="ARBA00022729"/>
    </source>
</evidence>
<dbReference type="eggNOG" id="COG4774">
    <property type="taxonomic scope" value="Bacteria"/>
</dbReference>
<keyword evidence="6 14" id="KW-0732">Signal</keyword>
<accession>W0AEB6</accession>
<evidence type="ECO:0000313" key="18">
    <source>
        <dbReference type="Proteomes" id="UP000018851"/>
    </source>
</evidence>
<dbReference type="InterPro" id="IPR000531">
    <property type="entry name" value="Beta-barrel_TonB"/>
</dbReference>
<comment type="subcellular location">
    <subcellularLocation>
        <location evidence="1 12">Cell outer membrane</location>
        <topology evidence="1 12">Multi-pass membrane protein</topology>
    </subcellularLocation>
</comment>
<dbReference type="Pfam" id="PF00593">
    <property type="entry name" value="TonB_dep_Rec_b-barrel"/>
    <property type="match status" value="1"/>
</dbReference>
<dbReference type="AlphaFoldDB" id="W0AEB6"/>
<keyword evidence="3 12" id="KW-1134">Transmembrane beta strand</keyword>
<feature type="domain" description="TonB-dependent receptor-like beta-barrel" evidence="15">
    <location>
        <begin position="348"/>
        <end position="762"/>
    </location>
</feature>
<evidence type="ECO:0000256" key="11">
    <source>
        <dbReference type="ARBA" id="ARBA00023237"/>
    </source>
</evidence>
<keyword evidence="9 13" id="KW-0798">TonB box</keyword>
<evidence type="ECO:0000256" key="4">
    <source>
        <dbReference type="ARBA" id="ARBA00022496"/>
    </source>
</evidence>
<comment type="similarity">
    <text evidence="12 13">Belongs to the TonB-dependent receptor family.</text>
</comment>
<dbReference type="SUPFAM" id="SSF56935">
    <property type="entry name" value="Porins"/>
    <property type="match status" value="1"/>
</dbReference>
<organism evidence="17 18">
    <name type="scientific">Sphingomonas sanxanigenens DSM 19645 = NX02</name>
    <dbReference type="NCBI Taxonomy" id="1123269"/>
    <lineage>
        <taxon>Bacteria</taxon>
        <taxon>Pseudomonadati</taxon>
        <taxon>Pseudomonadota</taxon>
        <taxon>Alphaproteobacteria</taxon>
        <taxon>Sphingomonadales</taxon>
        <taxon>Sphingomonadaceae</taxon>
        <taxon>Sphingomonas</taxon>
    </lineage>
</organism>
<evidence type="ECO:0000259" key="15">
    <source>
        <dbReference type="Pfam" id="PF00593"/>
    </source>
</evidence>
<evidence type="ECO:0000256" key="13">
    <source>
        <dbReference type="RuleBase" id="RU003357"/>
    </source>
</evidence>
<dbReference type="Gene3D" id="2.40.170.20">
    <property type="entry name" value="TonB-dependent receptor, beta-barrel domain"/>
    <property type="match status" value="1"/>
</dbReference>
<dbReference type="InterPro" id="IPR036942">
    <property type="entry name" value="Beta-barrel_TonB_sf"/>
</dbReference>
<dbReference type="OrthoDB" id="9760333at2"/>
<evidence type="ECO:0000313" key="17">
    <source>
        <dbReference type="EMBL" id="AHE54897.1"/>
    </source>
</evidence>
<keyword evidence="11 12" id="KW-0998">Cell outer membrane</keyword>
<evidence type="ECO:0000259" key="16">
    <source>
        <dbReference type="Pfam" id="PF07715"/>
    </source>
</evidence>
<evidence type="ECO:0008006" key="19">
    <source>
        <dbReference type="Google" id="ProtNLM"/>
    </source>
</evidence>
<dbReference type="PANTHER" id="PTHR32552">
    <property type="entry name" value="FERRICHROME IRON RECEPTOR-RELATED"/>
    <property type="match status" value="1"/>
</dbReference>
<evidence type="ECO:0000256" key="5">
    <source>
        <dbReference type="ARBA" id="ARBA00022692"/>
    </source>
</evidence>
<proteinExistence type="inferred from homology"/>
<dbReference type="InterPro" id="IPR039426">
    <property type="entry name" value="TonB-dep_rcpt-like"/>
</dbReference>
<dbReference type="RefSeq" id="WP_025293095.1">
    <property type="nucleotide sequence ID" value="NZ_CP006644.1"/>
</dbReference>
<feature type="domain" description="TonB-dependent receptor plug" evidence="16">
    <location>
        <begin position="74"/>
        <end position="170"/>
    </location>
</feature>
<dbReference type="GO" id="GO:0009279">
    <property type="term" value="C:cell outer membrane"/>
    <property type="evidence" value="ECO:0007669"/>
    <property type="project" value="UniProtKB-SubCell"/>
</dbReference>
<feature type="signal peptide" evidence="14">
    <location>
        <begin position="1"/>
        <end position="28"/>
    </location>
</feature>
<evidence type="ECO:0000256" key="9">
    <source>
        <dbReference type="ARBA" id="ARBA00023077"/>
    </source>
</evidence>
<dbReference type="Gene3D" id="2.170.130.10">
    <property type="entry name" value="TonB-dependent receptor, plug domain"/>
    <property type="match status" value="1"/>
</dbReference>
<keyword evidence="7" id="KW-0408">Iron</keyword>
<protein>
    <recommendedName>
        <fullName evidence="19">TonB-denpendent receptor</fullName>
    </recommendedName>
</protein>
<name>W0AEB6_9SPHN</name>